<organism evidence="12 13">
    <name type="scientific">Sulfitobacter sediminilitoris</name>
    <dbReference type="NCBI Taxonomy" id="2698830"/>
    <lineage>
        <taxon>Bacteria</taxon>
        <taxon>Pseudomonadati</taxon>
        <taxon>Pseudomonadota</taxon>
        <taxon>Alphaproteobacteria</taxon>
        <taxon>Rhodobacterales</taxon>
        <taxon>Roseobacteraceae</taxon>
        <taxon>Sulfitobacter</taxon>
    </lineage>
</organism>
<keyword evidence="13" id="KW-1185">Reference proteome</keyword>
<keyword evidence="9 10" id="KW-0472">Membrane</keyword>
<dbReference type="AlphaFoldDB" id="A0A6P0CCE7"/>
<evidence type="ECO:0000256" key="8">
    <source>
        <dbReference type="ARBA" id="ARBA00022989"/>
    </source>
</evidence>
<dbReference type="GO" id="GO:0071973">
    <property type="term" value="P:bacterial-type flagellum-dependent cell motility"/>
    <property type="evidence" value="ECO:0007669"/>
    <property type="project" value="InterPro"/>
</dbReference>
<comment type="similarity">
    <text evidence="3 10">Belongs to the FliL family.</text>
</comment>
<evidence type="ECO:0000256" key="9">
    <source>
        <dbReference type="ARBA" id="ARBA00023136"/>
    </source>
</evidence>
<evidence type="ECO:0000313" key="12">
    <source>
        <dbReference type="EMBL" id="NEK23842.1"/>
    </source>
</evidence>
<keyword evidence="5 10" id="KW-0145">Chemotaxis</keyword>
<evidence type="ECO:0000256" key="1">
    <source>
        <dbReference type="ARBA" id="ARBA00002254"/>
    </source>
</evidence>
<keyword evidence="8 10" id="KW-1133">Transmembrane helix</keyword>
<keyword evidence="7 10" id="KW-0283">Flagellar rotation</keyword>
<keyword evidence="6 10" id="KW-0812">Transmembrane</keyword>
<comment type="function">
    <text evidence="1 10">Controls the rotational direction of flagella during chemotaxis.</text>
</comment>
<dbReference type="GO" id="GO:0009425">
    <property type="term" value="C:bacterial-type flagellum basal body"/>
    <property type="evidence" value="ECO:0007669"/>
    <property type="project" value="InterPro"/>
</dbReference>
<comment type="subcellular location">
    <subcellularLocation>
        <location evidence="10">Cell inner membrane</location>
    </subcellularLocation>
    <subcellularLocation>
        <location evidence="2">Cell membrane</location>
        <topology evidence="2">Single-pass membrane protein</topology>
    </subcellularLocation>
</comment>
<gene>
    <name evidence="12" type="ORF">GV827_15700</name>
</gene>
<evidence type="ECO:0000256" key="11">
    <source>
        <dbReference type="SAM" id="MobiDB-lite"/>
    </source>
</evidence>
<evidence type="ECO:0000256" key="2">
    <source>
        <dbReference type="ARBA" id="ARBA00004162"/>
    </source>
</evidence>
<dbReference type="Pfam" id="PF03748">
    <property type="entry name" value="FliL"/>
    <property type="match status" value="1"/>
</dbReference>
<protein>
    <recommendedName>
        <fullName evidence="10">Flagellar protein FliL</fullName>
    </recommendedName>
</protein>
<evidence type="ECO:0000256" key="3">
    <source>
        <dbReference type="ARBA" id="ARBA00008281"/>
    </source>
</evidence>
<dbReference type="GO" id="GO:0005886">
    <property type="term" value="C:plasma membrane"/>
    <property type="evidence" value="ECO:0007669"/>
    <property type="project" value="UniProtKB-SubCell"/>
</dbReference>
<keyword evidence="4" id="KW-1003">Cell membrane</keyword>
<evidence type="ECO:0000256" key="5">
    <source>
        <dbReference type="ARBA" id="ARBA00022500"/>
    </source>
</evidence>
<keyword evidence="10" id="KW-0997">Cell inner membrane</keyword>
<keyword evidence="12" id="KW-0969">Cilium</keyword>
<sequence>MAKKPKAKAKEAATDEDAGAKPRGSRKLLLAAALMCLLSLGGGFFLARMAYMQDAEAYAPDYKSEEEDHGDGQGDDHAEAKDDDHAEAKDDGHGGEKKTTLRTDITDPLAKAGHDAEKAYALQAKEDEYGGDKGDVLDTGLLNFGDMTTNIQSFDAQGFEKTAFLKINLVVAYRPDEGSGALMEEREPFMRDLFNGYLRGLSEADVRGMAGILYIKGELLKRARAAVGSDLPQEILINDLIVQ</sequence>
<dbReference type="Proteomes" id="UP000468591">
    <property type="component" value="Unassembled WGS sequence"/>
</dbReference>
<reference evidence="12 13" key="1">
    <citation type="submission" date="2020-01" db="EMBL/GenBank/DDBJ databases">
        <title>Sulfitobacter sediminilitoris sp. nov., isolated from a tidal flat.</title>
        <authorList>
            <person name="Park S."/>
            <person name="Yoon J.-H."/>
        </authorList>
    </citation>
    <scope>NUCLEOTIDE SEQUENCE [LARGE SCALE GENOMIC DNA]</scope>
    <source>
        <strain evidence="12 13">JBTF-M27</strain>
    </source>
</reference>
<name>A0A6P0CCE7_9RHOB</name>
<proteinExistence type="inferred from homology"/>
<feature type="compositionally biased region" description="Basic and acidic residues" evidence="11">
    <location>
        <begin position="70"/>
        <end position="105"/>
    </location>
</feature>
<keyword evidence="12" id="KW-0282">Flagellum</keyword>
<accession>A0A6P0CCE7</accession>
<feature type="region of interest" description="Disordered" evidence="11">
    <location>
        <begin position="61"/>
        <end position="108"/>
    </location>
</feature>
<feature type="transmembrane region" description="Helical" evidence="10">
    <location>
        <begin position="28"/>
        <end position="51"/>
    </location>
</feature>
<evidence type="ECO:0000256" key="10">
    <source>
        <dbReference type="RuleBase" id="RU364125"/>
    </source>
</evidence>
<dbReference type="EMBL" id="JAABNT010000010">
    <property type="protein sequence ID" value="NEK23842.1"/>
    <property type="molecule type" value="Genomic_DNA"/>
</dbReference>
<evidence type="ECO:0000256" key="6">
    <source>
        <dbReference type="ARBA" id="ARBA00022692"/>
    </source>
</evidence>
<dbReference type="InterPro" id="IPR005503">
    <property type="entry name" value="FliL"/>
</dbReference>
<feature type="region of interest" description="Disordered" evidence="11">
    <location>
        <begin position="1"/>
        <end position="23"/>
    </location>
</feature>
<keyword evidence="12" id="KW-0966">Cell projection</keyword>
<dbReference type="GO" id="GO:0006935">
    <property type="term" value="P:chemotaxis"/>
    <property type="evidence" value="ECO:0007669"/>
    <property type="project" value="UniProtKB-KW"/>
</dbReference>
<evidence type="ECO:0000256" key="4">
    <source>
        <dbReference type="ARBA" id="ARBA00022475"/>
    </source>
</evidence>
<evidence type="ECO:0000313" key="13">
    <source>
        <dbReference type="Proteomes" id="UP000468591"/>
    </source>
</evidence>
<comment type="caution">
    <text evidence="12">The sequence shown here is derived from an EMBL/GenBank/DDBJ whole genome shotgun (WGS) entry which is preliminary data.</text>
</comment>
<dbReference type="RefSeq" id="WP_164354763.1">
    <property type="nucleotide sequence ID" value="NZ_JAABNT010000010.1"/>
</dbReference>
<evidence type="ECO:0000256" key="7">
    <source>
        <dbReference type="ARBA" id="ARBA00022779"/>
    </source>
</evidence>